<evidence type="ECO:0000313" key="7">
    <source>
        <dbReference type="EMBL" id="MBK0400517.1"/>
    </source>
</evidence>
<dbReference type="PIRSF" id="PIRSF031890">
    <property type="entry name" value="UCP031890_transporter_Tim44"/>
    <property type="match status" value="1"/>
</dbReference>
<feature type="domain" description="Tim44-like" evidence="6">
    <location>
        <begin position="72"/>
        <end position="220"/>
    </location>
</feature>
<dbReference type="PANTHER" id="PTHR10721:SF1">
    <property type="entry name" value="MITOCHONDRIAL IMPORT INNER MEMBRANE TRANSLOCASE SUBUNIT TIM44"/>
    <property type="match status" value="1"/>
</dbReference>
<dbReference type="AlphaFoldDB" id="A0A8J7SE91"/>
<comment type="similarity">
    <text evidence="2">Belongs to the Tim44 family.</text>
</comment>
<evidence type="ECO:0000256" key="2">
    <source>
        <dbReference type="ARBA" id="ARBA00009597"/>
    </source>
</evidence>
<keyword evidence="8" id="KW-1185">Reference proteome</keyword>
<comment type="caution">
    <text evidence="7">The sequence shown here is derived from an EMBL/GenBank/DDBJ whole genome shotgun (WGS) entry which is preliminary data.</text>
</comment>
<gene>
    <name evidence="7" type="ORF">H0I76_15055</name>
</gene>
<keyword evidence="3" id="KW-0809">Transit peptide</keyword>
<dbReference type="GO" id="GO:0016020">
    <property type="term" value="C:membrane"/>
    <property type="evidence" value="ECO:0007669"/>
    <property type="project" value="UniProtKB-SubCell"/>
</dbReference>
<dbReference type="Pfam" id="PF04280">
    <property type="entry name" value="Tim44"/>
    <property type="match status" value="1"/>
</dbReference>
<dbReference type="SUPFAM" id="SSF54427">
    <property type="entry name" value="NTF2-like"/>
    <property type="match status" value="1"/>
</dbReference>
<dbReference type="NCBIfam" id="NF033779">
    <property type="entry name" value="Tim44_TimA_adap"/>
    <property type="match status" value="1"/>
</dbReference>
<dbReference type="InterPro" id="IPR039544">
    <property type="entry name" value="Tim44-like"/>
</dbReference>
<evidence type="ECO:0000256" key="3">
    <source>
        <dbReference type="ARBA" id="ARBA00022946"/>
    </source>
</evidence>
<organism evidence="7 8">
    <name type="scientific">Thermohalobaculum xanthum</name>
    <dbReference type="NCBI Taxonomy" id="2753746"/>
    <lineage>
        <taxon>Bacteria</taxon>
        <taxon>Pseudomonadati</taxon>
        <taxon>Pseudomonadota</taxon>
        <taxon>Alphaproteobacteria</taxon>
        <taxon>Rhodobacterales</taxon>
        <taxon>Paracoccaceae</taxon>
        <taxon>Thermohalobaculum</taxon>
    </lineage>
</organism>
<sequence length="220" mass="24378">MSPQMIELLILFAVAAFVLFRLKSVIGTRTGYEAPPEHRGPGSDGPGHLPEDQRAEPPAEEMALRHTLPADARDALAAMRAVEPSFSLDEFLDGARSAYEMVLMAFEEGDRQTLQNLLAPDVYRAFEGVIATRESEGLSVEARFIGVRDVRVETASFDPETSEADVTIRFVGEMITAVRDRENRVVEGDPNEIRRQTDVWTFSRVMGAPDPNWLLTATGE</sequence>
<evidence type="ECO:0000313" key="8">
    <source>
        <dbReference type="Proteomes" id="UP000655420"/>
    </source>
</evidence>
<reference evidence="7" key="1">
    <citation type="submission" date="2020-12" db="EMBL/GenBank/DDBJ databases">
        <title>Bacterial taxonomy.</title>
        <authorList>
            <person name="Pan X."/>
        </authorList>
    </citation>
    <scope>NUCLEOTIDE SEQUENCE</scope>
    <source>
        <strain evidence="7">M0105</strain>
    </source>
</reference>
<evidence type="ECO:0000256" key="5">
    <source>
        <dbReference type="SAM" id="MobiDB-lite"/>
    </source>
</evidence>
<dbReference type="GO" id="GO:0030150">
    <property type="term" value="P:protein import into mitochondrial matrix"/>
    <property type="evidence" value="ECO:0007669"/>
    <property type="project" value="TreeGrafter"/>
</dbReference>
<dbReference type="InterPro" id="IPR032710">
    <property type="entry name" value="NTF2-like_dom_sf"/>
</dbReference>
<dbReference type="PANTHER" id="PTHR10721">
    <property type="entry name" value="MITOCHONDRIAL IMPORT INNER MEMBRANE TRANSLOCASE SUBUNIT TIM44"/>
    <property type="match status" value="1"/>
</dbReference>
<feature type="region of interest" description="Disordered" evidence="5">
    <location>
        <begin position="31"/>
        <end position="58"/>
    </location>
</feature>
<dbReference type="GO" id="GO:0051087">
    <property type="term" value="F:protein-folding chaperone binding"/>
    <property type="evidence" value="ECO:0007669"/>
    <property type="project" value="TreeGrafter"/>
</dbReference>
<dbReference type="SMART" id="SM00978">
    <property type="entry name" value="Tim44"/>
    <property type="match status" value="1"/>
</dbReference>
<evidence type="ECO:0000259" key="6">
    <source>
        <dbReference type="SMART" id="SM00978"/>
    </source>
</evidence>
<name>A0A8J7SE91_9RHOB</name>
<dbReference type="EMBL" id="JAEHHL010000009">
    <property type="protein sequence ID" value="MBK0400517.1"/>
    <property type="molecule type" value="Genomic_DNA"/>
</dbReference>
<dbReference type="InterPro" id="IPR007379">
    <property type="entry name" value="Tim44-like_dom"/>
</dbReference>
<dbReference type="InterPro" id="IPR016985">
    <property type="entry name" value="UCP031890_Tim44-rel"/>
</dbReference>
<comment type="subcellular location">
    <subcellularLocation>
        <location evidence="1">Membrane</location>
    </subcellularLocation>
</comment>
<keyword evidence="4" id="KW-0472">Membrane</keyword>
<evidence type="ECO:0000256" key="1">
    <source>
        <dbReference type="ARBA" id="ARBA00004370"/>
    </source>
</evidence>
<evidence type="ECO:0000256" key="4">
    <source>
        <dbReference type="ARBA" id="ARBA00023136"/>
    </source>
</evidence>
<dbReference type="Gene3D" id="3.10.450.240">
    <property type="match status" value="1"/>
</dbReference>
<proteinExistence type="inferred from homology"/>
<protein>
    <submittedName>
        <fullName evidence="7">Tim44 domain-containing protein</fullName>
    </submittedName>
</protein>
<accession>A0A8J7SE91</accession>
<dbReference type="Proteomes" id="UP000655420">
    <property type="component" value="Unassembled WGS sequence"/>
</dbReference>